<reference evidence="1" key="1">
    <citation type="journal article" date="2020" name="Stud. Mycol.">
        <title>101 Dothideomycetes genomes: a test case for predicting lifestyles and emergence of pathogens.</title>
        <authorList>
            <person name="Haridas S."/>
            <person name="Albert R."/>
            <person name="Binder M."/>
            <person name="Bloem J."/>
            <person name="Labutti K."/>
            <person name="Salamov A."/>
            <person name="Andreopoulos B."/>
            <person name="Baker S."/>
            <person name="Barry K."/>
            <person name="Bills G."/>
            <person name="Bluhm B."/>
            <person name="Cannon C."/>
            <person name="Castanera R."/>
            <person name="Culley D."/>
            <person name="Daum C."/>
            <person name="Ezra D."/>
            <person name="Gonzalez J."/>
            <person name="Henrissat B."/>
            <person name="Kuo A."/>
            <person name="Liang C."/>
            <person name="Lipzen A."/>
            <person name="Lutzoni F."/>
            <person name="Magnuson J."/>
            <person name="Mondo S."/>
            <person name="Nolan M."/>
            <person name="Ohm R."/>
            <person name="Pangilinan J."/>
            <person name="Park H.-J."/>
            <person name="Ramirez L."/>
            <person name="Alfaro M."/>
            <person name="Sun H."/>
            <person name="Tritt A."/>
            <person name="Yoshinaga Y."/>
            <person name="Zwiers L.-H."/>
            <person name="Turgeon B."/>
            <person name="Goodwin S."/>
            <person name="Spatafora J."/>
            <person name="Crous P."/>
            <person name="Grigoriev I."/>
        </authorList>
    </citation>
    <scope>NUCLEOTIDE SEQUENCE</scope>
    <source>
        <strain evidence="1">ATCC 200398</strain>
    </source>
</reference>
<proteinExistence type="predicted"/>
<organism evidence="1 2">
    <name type="scientific">Lindgomyces ingoldianus</name>
    <dbReference type="NCBI Taxonomy" id="673940"/>
    <lineage>
        <taxon>Eukaryota</taxon>
        <taxon>Fungi</taxon>
        <taxon>Dikarya</taxon>
        <taxon>Ascomycota</taxon>
        <taxon>Pezizomycotina</taxon>
        <taxon>Dothideomycetes</taxon>
        <taxon>Pleosporomycetidae</taxon>
        <taxon>Pleosporales</taxon>
        <taxon>Lindgomycetaceae</taxon>
        <taxon>Lindgomyces</taxon>
    </lineage>
</organism>
<accession>A0ACB6QD79</accession>
<dbReference type="Proteomes" id="UP000799755">
    <property type="component" value="Unassembled WGS sequence"/>
</dbReference>
<sequence>MSAELVSQTAQGAVLSVTSNVLAQVISSYKQRTPFSLNLAPVIKFAVFSIISNPPNILWQIFLEDIFPTNVQAPAPKSEKHNGKPTPARQIKTQMSATNVFIKFVLDQTFGAVVNTLMFLIYMGYMNASPAGKQGPWDSIAKEIQEKFYPMIMDGYKVWPLFSLVSFLWIPVDKRVVVGCLVGVGWGIYLSLLVES</sequence>
<dbReference type="EMBL" id="MU003533">
    <property type="protein sequence ID" value="KAF2464881.1"/>
    <property type="molecule type" value="Genomic_DNA"/>
</dbReference>
<name>A0ACB6QD79_9PLEO</name>
<gene>
    <name evidence="1" type="ORF">BDR25DRAFT_271102</name>
</gene>
<evidence type="ECO:0000313" key="2">
    <source>
        <dbReference type="Proteomes" id="UP000799755"/>
    </source>
</evidence>
<keyword evidence="2" id="KW-1185">Reference proteome</keyword>
<evidence type="ECO:0000313" key="1">
    <source>
        <dbReference type="EMBL" id="KAF2464881.1"/>
    </source>
</evidence>
<comment type="caution">
    <text evidence="1">The sequence shown here is derived from an EMBL/GenBank/DDBJ whole genome shotgun (WGS) entry which is preliminary data.</text>
</comment>
<protein>
    <submittedName>
        <fullName evidence="1">Integral membrane protein-like protein</fullName>
    </submittedName>
</protein>